<organism evidence="1 2">
    <name type="scientific">Araneus ventricosus</name>
    <name type="common">Orbweaver spider</name>
    <name type="synonym">Epeira ventricosa</name>
    <dbReference type="NCBI Taxonomy" id="182803"/>
    <lineage>
        <taxon>Eukaryota</taxon>
        <taxon>Metazoa</taxon>
        <taxon>Ecdysozoa</taxon>
        <taxon>Arthropoda</taxon>
        <taxon>Chelicerata</taxon>
        <taxon>Arachnida</taxon>
        <taxon>Araneae</taxon>
        <taxon>Araneomorphae</taxon>
        <taxon>Entelegynae</taxon>
        <taxon>Araneoidea</taxon>
        <taxon>Araneidae</taxon>
        <taxon>Araneus</taxon>
    </lineage>
</organism>
<name>A0A4Y2BP55_ARAVE</name>
<evidence type="ECO:0000313" key="2">
    <source>
        <dbReference type="Proteomes" id="UP000499080"/>
    </source>
</evidence>
<protein>
    <submittedName>
        <fullName evidence="1">Uncharacterized protein</fullName>
    </submittedName>
</protein>
<evidence type="ECO:0000313" key="1">
    <source>
        <dbReference type="EMBL" id="GBL93389.1"/>
    </source>
</evidence>
<sequence>MIQLAQGRVRGGPLVELGFEVANLRVQSRDSKARHIHGLSAPREFGCSTSKPVVSAKNRRVGVGLLKIWKSNFSWNAFRLPGHKG</sequence>
<dbReference type="AlphaFoldDB" id="A0A4Y2BP55"/>
<dbReference type="EMBL" id="BGPR01000093">
    <property type="protein sequence ID" value="GBL93389.1"/>
    <property type="molecule type" value="Genomic_DNA"/>
</dbReference>
<accession>A0A4Y2BP55</accession>
<dbReference type="Proteomes" id="UP000499080">
    <property type="component" value="Unassembled WGS sequence"/>
</dbReference>
<reference evidence="1 2" key="1">
    <citation type="journal article" date="2019" name="Sci. Rep.">
        <title>Orb-weaving spider Araneus ventricosus genome elucidates the spidroin gene catalogue.</title>
        <authorList>
            <person name="Kono N."/>
            <person name="Nakamura H."/>
            <person name="Ohtoshi R."/>
            <person name="Moran D.A.P."/>
            <person name="Shinohara A."/>
            <person name="Yoshida Y."/>
            <person name="Fujiwara M."/>
            <person name="Mori M."/>
            <person name="Tomita M."/>
            <person name="Arakawa K."/>
        </authorList>
    </citation>
    <scope>NUCLEOTIDE SEQUENCE [LARGE SCALE GENOMIC DNA]</scope>
</reference>
<comment type="caution">
    <text evidence="1">The sequence shown here is derived from an EMBL/GenBank/DDBJ whole genome shotgun (WGS) entry which is preliminary data.</text>
</comment>
<keyword evidence="2" id="KW-1185">Reference proteome</keyword>
<proteinExistence type="predicted"/>
<gene>
    <name evidence="1" type="ORF">AVEN_219504_1</name>
</gene>